<name>A0AAN9A1Y6_HALRR</name>
<dbReference type="PANTHER" id="PTHR28037:SF1">
    <property type="entry name" value="ALCOHOL O-ACETYLTRANSFERASE 1-RELATED"/>
    <property type="match status" value="1"/>
</dbReference>
<dbReference type="SUPFAM" id="SSF52777">
    <property type="entry name" value="CoA-dependent acyltransferases"/>
    <property type="match status" value="1"/>
</dbReference>
<proteinExistence type="predicted"/>
<dbReference type="AlphaFoldDB" id="A0AAN9A1Y6"/>
<organism evidence="1 2">
    <name type="scientific">Halocaridina rubra</name>
    <name type="common">Hawaiian red shrimp</name>
    <dbReference type="NCBI Taxonomy" id="373956"/>
    <lineage>
        <taxon>Eukaryota</taxon>
        <taxon>Metazoa</taxon>
        <taxon>Ecdysozoa</taxon>
        <taxon>Arthropoda</taxon>
        <taxon>Crustacea</taxon>
        <taxon>Multicrustacea</taxon>
        <taxon>Malacostraca</taxon>
        <taxon>Eumalacostraca</taxon>
        <taxon>Eucarida</taxon>
        <taxon>Decapoda</taxon>
        <taxon>Pleocyemata</taxon>
        <taxon>Caridea</taxon>
        <taxon>Atyoidea</taxon>
        <taxon>Atyidae</taxon>
        <taxon>Halocaridina</taxon>
    </lineage>
</organism>
<dbReference type="Gene3D" id="3.30.559.10">
    <property type="entry name" value="Chloramphenicol acetyltransferase-like domain"/>
    <property type="match status" value="1"/>
</dbReference>
<dbReference type="EMBL" id="JAXCGZ010013716">
    <property type="protein sequence ID" value="KAK7072053.1"/>
    <property type="molecule type" value="Genomic_DNA"/>
</dbReference>
<protein>
    <recommendedName>
        <fullName evidence="3">Alcohol acetyltransferase</fullName>
    </recommendedName>
</protein>
<accession>A0AAN9A1Y6</accession>
<keyword evidence="2" id="KW-1185">Reference proteome</keyword>
<dbReference type="Proteomes" id="UP001381693">
    <property type="component" value="Unassembled WGS sequence"/>
</dbReference>
<sequence>MANSDEGKWLRKATLCEQIYELGHQNGVYLTHYTLDLESKMPITEDIMRQALVHLYRKVPVLRLCLRERDSELWIREMDDCVLDLEIIDEGDVEMERNKMTLHTYNAFDGPLWCVRLVSQTKGSTGLSQSRGEGKDFTFNYSVIFGIHHSVSDGSTNVKICNLLRFILDSIMIGDAIDDDVQLGEITDDKEMCALLDREMAKLKNDPDLCSKIKRELAEGSSVRPLIRHICRIPSDTVIMSRNVTLTVDSATTNMFLKKARSEGVTLHSAITGVINVSLLDLIKEAGIHHDEYVFRAGHDIDVRRYFVNDASHMLGIYGPVFGYRYSFVVPKDLLSTFWDNVRRFHQHFKIDVAEGAVLTTSAYRLMTEDFQASLKDLFRTAGEPNYYYTISNMGNLSGSLSEEAGRVVTIGKLTRFSSIRNGISFMCIYIHTFRDQLNISFSYSTKFLSHDFVQKLADLVKEHMDTVCTL</sequence>
<comment type="caution">
    <text evidence="1">The sequence shown here is derived from an EMBL/GenBank/DDBJ whole genome shotgun (WGS) entry which is preliminary data.</text>
</comment>
<dbReference type="InterPro" id="IPR023213">
    <property type="entry name" value="CAT-like_dom_sf"/>
</dbReference>
<evidence type="ECO:0008006" key="3">
    <source>
        <dbReference type="Google" id="ProtNLM"/>
    </source>
</evidence>
<dbReference type="PANTHER" id="PTHR28037">
    <property type="entry name" value="ALCOHOL O-ACETYLTRANSFERASE 1-RELATED"/>
    <property type="match status" value="1"/>
</dbReference>
<evidence type="ECO:0000313" key="1">
    <source>
        <dbReference type="EMBL" id="KAK7072053.1"/>
    </source>
</evidence>
<reference evidence="1 2" key="1">
    <citation type="submission" date="2023-11" db="EMBL/GenBank/DDBJ databases">
        <title>Halocaridina rubra genome assembly.</title>
        <authorList>
            <person name="Smith C."/>
        </authorList>
    </citation>
    <scope>NUCLEOTIDE SEQUENCE [LARGE SCALE GENOMIC DNA]</scope>
    <source>
        <strain evidence="1">EP-1</strain>
        <tissue evidence="1">Whole</tissue>
    </source>
</reference>
<evidence type="ECO:0000313" key="2">
    <source>
        <dbReference type="Proteomes" id="UP001381693"/>
    </source>
</evidence>
<dbReference type="InterPro" id="IPR052058">
    <property type="entry name" value="Alcohol_O-acetyltransferase"/>
</dbReference>
<gene>
    <name evidence="1" type="ORF">SK128_002760</name>
</gene>